<reference evidence="3" key="2">
    <citation type="submission" date="2018-08" db="UniProtKB">
        <authorList>
            <consortium name="EnsemblPlants"/>
        </authorList>
    </citation>
    <scope>IDENTIFICATION</scope>
    <source>
        <strain evidence="3">Yugu1</strain>
    </source>
</reference>
<dbReference type="EnsemblPlants" id="KQL29136">
    <property type="protein sequence ID" value="KQL29136"/>
    <property type="gene ID" value="SETIT_019742mg"/>
</dbReference>
<feature type="compositionally biased region" description="Low complexity" evidence="1">
    <location>
        <begin position="181"/>
        <end position="193"/>
    </location>
</feature>
<dbReference type="Proteomes" id="UP000004995">
    <property type="component" value="Unassembled WGS sequence"/>
</dbReference>
<dbReference type="PANTHER" id="PTHR47072:SF4">
    <property type="entry name" value="MYB_SANT-LIKE DOMAIN-CONTAINING PROTEIN"/>
    <property type="match status" value="1"/>
</dbReference>
<keyword evidence="4" id="KW-1185">Reference proteome</keyword>
<evidence type="ECO:0000313" key="4">
    <source>
        <dbReference type="Proteomes" id="UP000004995"/>
    </source>
</evidence>
<dbReference type="PANTHER" id="PTHR47072">
    <property type="match status" value="1"/>
</dbReference>
<dbReference type="Pfam" id="PF12776">
    <property type="entry name" value="Myb_DNA-bind_3"/>
    <property type="match status" value="1"/>
</dbReference>
<feature type="compositionally biased region" description="Polar residues" evidence="1">
    <location>
        <begin position="167"/>
        <end position="180"/>
    </location>
</feature>
<dbReference type="InterPro" id="IPR024752">
    <property type="entry name" value="Myb/SANT-like_dom"/>
</dbReference>
<protein>
    <recommendedName>
        <fullName evidence="2">Myb/SANT-like domain-containing protein</fullName>
    </recommendedName>
</protein>
<dbReference type="eggNOG" id="ENOG502QW59">
    <property type="taxonomic scope" value="Eukaryota"/>
</dbReference>
<dbReference type="HOGENOM" id="CLU_028568_2_1_1"/>
<dbReference type="Gramene" id="KQL29136">
    <property type="protein sequence ID" value="KQL29136"/>
    <property type="gene ID" value="SETIT_019742mg"/>
</dbReference>
<name>K3YZN2_SETIT</name>
<dbReference type="FunCoup" id="K3YZN2">
    <property type="interactions" value="7"/>
</dbReference>
<evidence type="ECO:0000259" key="2">
    <source>
        <dbReference type="Pfam" id="PF12776"/>
    </source>
</evidence>
<reference evidence="4" key="1">
    <citation type="journal article" date="2012" name="Nat. Biotechnol.">
        <title>Reference genome sequence of the model plant Setaria.</title>
        <authorList>
            <person name="Bennetzen J.L."/>
            <person name="Schmutz J."/>
            <person name="Wang H."/>
            <person name="Percifield R."/>
            <person name="Hawkins J."/>
            <person name="Pontaroli A.C."/>
            <person name="Estep M."/>
            <person name="Feng L."/>
            <person name="Vaughn J.N."/>
            <person name="Grimwood J."/>
            <person name="Jenkins J."/>
            <person name="Barry K."/>
            <person name="Lindquist E."/>
            <person name="Hellsten U."/>
            <person name="Deshpande S."/>
            <person name="Wang X."/>
            <person name="Wu X."/>
            <person name="Mitros T."/>
            <person name="Triplett J."/>
            <person name="Yang X."/>
            <person name="Ye C.Y."/>
            <person name="Mauro-Herrera M."/>
            <person name="Wang L."/>
            <person name="Li P."/>
            <person name="Sharma M."/>
            <person name="Sharma R."/>
            <person name="Ronald P.C."/>
            <person name="Panaud O."/>
            <person name="Kellogg E.A."/>
            <person name="Brutnell T.P."/>
            <person name="Doust A.N."/>
            <person name="Tuskan G.A."/>
            <person name="Rokhsar D."/>
            <person name="Devos K.M."/>
        </authorList>
    </citation>
    <scope>NUCLEOTIDE SEQUENCE [LARGE SCALE GENOMIC DNA]</scope>
    <source>
        <strain evidence="4">cv. Yugu1</strain>
    </source>
</reference>
<evidence type="ECO:0000313" key="3">
    <source>
        <dbReference type="EnsemblPlants" id="KQL29136"/>
    </source>
</evidence>
<feature type="domain" description="Myb/SANT-like" evidence="2">
    <location>
        <begin position="32"/>
        <end position="84"/>
    </location>
</feature>
<evidence type="ECO:0000256" key="1">
    <source>
        <dbReference type="SAM" id="MobiDB-lite"/>
    </source>
</evidence>
<sequence length="269" mass="30936">TTKTVARANWNHQTKLYFIGLLRQYDLPRFRTQNAWSKEAWTMKQKEQDLKKDEYRVVKELSDESGFGWNSNRKMVTALDSVWKSPEQRRNKDALLRWRPKSFPYYDDLYALYDGCYAEGRSCYGMDNYANKAKKSSEVPASPSPQLHVTEGPLQSTLPTQSATAEFSNKEPSVPEQFQGTQCQTSCPSSSTPEAVSAKRVKRQKTSSIMSTKDFQESINKCVAVLEGLLDLQMEEMIKAADIFKDNSANRETFLSFSRDETWLGWLRK</sequence>
<dbReference type="InParanoid" id="K3YZN2"/>
<proteinExistence type="predicted"/>
<dbReference type="OMA" id="TVARANW"/>
<dbReference type="AlphaFoldDB" id="K3YZN2"/>
<feature type="region of interest" description="Disordered" evidence="1">
    <location>
        <begin position="167"/>
        <end position="210"/>
    </location>
</feature>
<accession>K3YZN2</accession>
<organism evidence="3 4">
    <name type="scientific">Setaria italica</name>
    <name type="common">Foxtail millet</name>
    <name type="synonym">Panicum italicum</name>
    <dbReference type="NCBI Taxonomy" id="4555"/>
    <lineage>
        <taxon>Eukaryota</taxon>
        <taxon>Viridiplantae</taxon>
        <taxon>Streptophyta</taxon>
        <taxon>Embryophyta</taxon>
        <taxon>Tracheophyta</taxon>
        <taxon>Spermatophyta</taxon>
        <taxon>Magnoliopsida</taxon>
        <taxon>Liliopsida</taxon>
        <taxon>Poales</taxon>
        <taxon>Poaceae</taxon>
        <taxon>PACMAD clade</taxon>
        <taxon>Panicoideae</taxon>
        <taxon>Panicodae</taxon>
        <taxon>Paniceae</taxon>
        <taxon>Cenchrinae</taxon>
        <taxon>Setaria</taxon>
    </lineage>
</organism>
<dbReference type="EMBL" id="AGNK02000169">
    <property type="status" value="NOT_ANNOTATED_CDS"/>
    <property type="molecule type" value="Genomic_DNA"/>
</dbReference>